<evidence type="ECO:0000259" key="7">
    <source>
        <dbReference type="SMART" id="SM00482"/>
    </source>
</evidence>
<reference evidence="9" key="1">
    <citation type="submission" date="2019-03" db="EMBL/GenBank/DDBJ databases">
        <title>Snf2 controls pulcherriminic acid biosynthesis and connects pigmentation and antifungal activity of the yeast Metschnikowia pulcherrima.</title>
        <authorList>
            <person name="Gore-Lloyd D."/>
            <person name="Sumann I."/>
            <person name="Brachmann A.O."/>
            <person name="Schneeberger K."/>
            <person name="Ortiz-Merino R.A."/>
            <person name="Moreno-Beltran M."/>
            <person name="Schlaefli M."/>
            <person name="Kirner P."/>
            <person name="Santos Kron A."/>
            <person name="Wolfe K.H."/>
            <person name="Piel J."/>
            <person name="Ahrens C.H."/>
            <person name="Henk D."/>
            <person name="Freimoser F.M."/>
        </authorList>
    </citation>
    <scope>NUCLEOTIDE SEQUENCE [LARGE SCALE GENOMIC DNA]</scope>
    <source>
        <strain evidence="9">APC 1.2</strain>
    </source>
</reference>
<feature type="domain" description="DNA-directed DNA polymerase family A palm" evidence="7">
    <location>
        <begin position="707"/>
        <end position="936"/>
    </location>
</feature>
<dbReference type="Pfam" id="PF18136">
    <property type="entry name" value="DNApol_Exo"/>
    <property type="match status" value="1"/>
</dbReference>
<gene>
    <name evidence="8" type="primary">MPUL0D06950</name>
    <name evidence="8" type="ORF">METSCH_D06950</name>
</gene>
<evidence type="ECO:0000313" key="9">
    <source>
        <dbReference type="Proteomes" id="UP000292447"/>
    </source>
</evidence>
<feature type="region of interest" description="Disordered" evidence="6">
    <location>
        <begin position="277"/>
        <end position="299"/>
    </location>
</feature>
<dbReference type="PRINTS" id="PR00867">
    <property type="entry name" value="DNAPOLG"/>
</dbReference>
<evidence type="ECO:0000256" key="6">
    <source>
        <dbReference type="SAM" id="MobiDB-lite"/>
    </source>
</evidence>
<dbReference type="GO" id="GO:0003677">
    <property type="term" value="F:DNA binding"/>
    <property type="evidence" value="ECO:0007669"/>
    <property type="project" value="InterPro"/>
</dbReference>
<dbReference type="PROSITE" id="PS00447">
    <property type="entry name" value="DNA_POLYMERASE_A"/>
    <property type="match status" value="1"/>
</dbReference>
<evidence type="ECO:0000256" key="1">
    <source>
        <dbReference type="ARBA" id="ARBA00012417"/>
    </source>
</evidence>
<dbReference type="GO" id="GO:0008408">
    <property type="term" value="F:3'-5' exonuclease activity"/>
    <property type="evidence" value="ECO:0007669"/>
    <property type="project" value="TreeGrafter"/>
</dbReference>
<dbReference type="InterPro" id="IPR019760">
    <property type="entry name" value="DNA-dir_DNA_pol_A_CS"/>
</dbReference>
<dbReference type="GO" id="GO:0006264">
    <property type="term" value="P:mitochondrial DNA replication"/>
    <property type="evidence" value="ECO:0007669"/>
    <property type="project" value="TreeGrafter"/>
</dbReference>
<evidence type="ECO:0000256" key="5">
    <source>
        <dbReference type="ARBA" id="ARBA00031966"/>
    </source>
</evidence>
<keyword evidence="9" id="KW-1185">Reference proteome</keyword>
<feature type="compositionally biased region" description="Basic and acidic residues" evidence="6">
    <location>
        <begin position="1188"/>
        <end position="1201"/>
    </location>
</feature>
<feature type="compositionally biased region" description="Polar residues" evidence="6">
    <location>
        <begin position="1205"/>
        <end position="1220"/>
    </location>
</feature>
<evidence type="ECO:0000256" key="4">
    <source>
        <dbReference type="ARBA" id="ARBA00022932"/>
    </source>
</evidence>
<dbReference type="Pfam" id="PF00476">
    <property type="entry name" value="DNA_pol_A"/>
    <property type="match status" value="1"/>
</dbReference>
<dbReference type="SMART" id="SM00482">
    <property type="entry name" value="POLAc"/>
    <property type="match status" value="1"/>
</dbReference>
<evidence type="ECO:0000256" key="2">
    <source>
        <dbReference type="ARBA" id="ARBA00022679"/>
    </source>
</evidence>
<accession>A0A4P6XT73</accession>
<dbReference type="InterPro" id="IPR001098">
    <property type="entry name" value="DNA-dir_DNA_pol_A_palm_dom"/>
</dbReference>
<sequence>MGSEMIRHGWSRFLQPGRTHFRALSSSELRLQEPRINQVGIQYLSKDLHGKVFPKSSPDAYANPKHTALLELARAHLKQTNLLGKKTQLSEPINIPNFPDLVGKNTLDEHFTKIGSRCSEPYLSMAKLFFAEDMKLPEKPARWQFESGWTRYAPGTAPEHVEVPLEDELVFDVEVLYKKSHYPVIATAVSLKAWYGWVSPIMTGFRDGLEDFNHLIPFETHAKPKLLVGYNVSYDRARVKEEYNIKRSKAFFMDAMAFHIATSGFCSQQRPLYHKHKKHKKAAEAAEDEDSELLESESEFDADESAQEVAQGLIDDPWLNKGSPNSLANAAEFHCSITMDKQARDYFSSQDLNDIIDNFQPLMAYCAQDVYATYKVTQTLFPEFCRRNPHPVSFAALRLLGLLFLPTTTKWESYIENAERVYQENREQVSKILVERVSELIRYVEQNDANLTPDFESDPWLKQMNWDLKLPRVKKDGTPWAKQAYMTGYPEWYRDLFKTAKNDAGESIRELNLTVRTRITPLLLRLKWEGYPLIWTDSAGWCFKVPNEDAIVDAMLAKNYTRAKLSDEDMEKMLPELRDDGNNYELFKVPHPAGPKNRCTLIMSKSYLRYFESGILTSEYEHAAEILSLNATASYWMGNRSRITEQFVVYADKNGKANKFFDTKREIKENENMGMILPKLCTMGTVTRRATENTWLTASNSKANRIGSELKAMIQAPKGYVFVGADVDSEELWIASLIGDSLFKIHGGTALGWMTLEGDKNEKTDLHLKTAEIMGILRGDAKIFNYGRIYGAGVKFATQLLKQCNALVGDDEAVKIAQELYERTKGQTAHSKVFGRRVYHGGTESVMFNALESIAYLENPKTPVLGASITDALTQKNLNKNNYLTSRINWTIQSSGVDYLHLLIVSMEYLIEKYKIDARLMITVHDELRFMVKEDQKHLAVMLLQISNLWTRAMFCEQMGIMELPQSCAFFSEVDVDFVLRKEVGLECVTPSHPELIPAGESYTIQKLMQTCDVGKLLEDKSGSLQKFRSPKFEPRATVLLMLDGGQDYPTRVARLRLQNSATKAEWTRNMTAYMRDRRLALKTMSEPAMTMNTDHGTAKKRTRKKLIPNDETEAFGRVPSAAIVEVKKRPKAKKLRKGLVEDISLTQPIDTIEQLEVSAALESEVPAGDNAVSTRNQQEYVGRESGFKNLHSDTHSHAEASLHVQKTSRGSELPSQLHVSASSQRRSWSSVPQLHSFEDDQPLFVNQSFGRRKLVNLRSWRPMSTSVALAQQENGALRSDSWLAPDLSSRVHLFDTLSTVGMQDDRNFERRSDGDPDLKLPYARGRRRY</sequence>
<dbReference type="SUPFAM" id="SSF56672">
    <property type="entry name" value="DNA/RNA polymerases"/>
    <property type="match status" value="1"/>
</dbReference>
<dbReference type="PANTHER" id="PTHR10267">
    <property type="entry name" value="DNA POLYMERASE SUBUNIT GAMMA-1"/>
    <property type="match status" value="1"/>
</dbReference>
<dbReference type="PANTHER" id="PTHR10267:SF0">
    <property type="entry name" value="DNA POLYMERASE SUBUNIT GAMMA-1"/>
    <property type="match status" value="1"/>
</dbReference>
<feature type="region of interest" description="Disordered" evidence="6">
    <location>
        <begin position="1306"/>
        <end position="1330"/>
    </location>
</feature>
<feature type="compositionally biased region" description="Acidic residues" evidence="6">
    <location>
        <begin position="285"/>
        <end position="299"/>
    </location>
</feature>
<dbReference type="EMBL" id="CP034459">
    <property type="protein sequence ID" value="QBM89616.1"/>
    <property type="molecule type" value="Genomic_DNA"/>
</dbReference>
<dbReference type="InterPro" id="IPR043502">
    <property type="entry name" value="DNA/RNA_pol_sf"/>
</dbReference>
<proteinExistence type="predicted"/>
<dbReference type="Gene3D" id="3.30.70.370">
    <property type="match status" value="1"/>
</dbReference>
<dbReference type="InterPro" id="IPR012337">
    <property type="entry name" value="RNaseH-like_sf"/>
</dbReference>
<dbReference type="GO" id="GO:0005760">
    <property type="term" value="C:gamma DNA polymerase complex"/>
    <property type="evidence" value="ECO:0007669"/>
    <property type="project" value="InterPro"/>
</dbReference>
<name>A0A4P6XT73_9ASCO</name>
<dbReference type="InterPro" id="IPR002297">
    <property type="entry name" value="DNA-dir_DNA_pol_A_mt"/>
</dbReference>
<dbReference type="EC" id="2.7.7.7" evidence="1"/>
<evidence type="ECO:0000313" key="8">
    <source>
        <dbReference type="EMBL" id="QBM89616.1"/>
    </source>
</evidence>
<feature type="compositionally biased region" description="Basic and acidic residues" evidence="6">
    <location>
        <begin position="1306"/>
        <end position="1319"/>
    </location>
</feature>
<dbReference type="Proteomes" id="UP000292447">
    <property type="component" value="Chromosome IV"/>
</dbReference>
<organism evidence="8 9">
    <name type="scientific">Metschnikowia aff. pulcherrima</name>
    <dbReference type="NCBI Taxonomy" id="2163413"/>
    <lineage>
        <taxon>Eukaryota</taxon>
        <taxon>Fungi</taxon>
        <taxon>Dikarya</taxon>
        <taxon>Ascomycota</taxon>
        <taxon>Saccharomycotina</taxon>
        <taxon>Pichiomycetes</taxon>
        <taxon>Metschnikowiaceae</taxon>
        <taxon>Metschnikowia</taxon>
    </lineage>
</organism>
<dbReference type="STRING" id="2163413.A0A4P6XT73"/>
<keyword evidence="2" id="KW-0808">Transferase</keyword>
<dbReference type="InterPro" id="IPR041336">
    <property type="entry name" value="DNApol_Exo"/>
</dbReference>
<keyword evidence="3" id="KW-0548">Nucleotidyltransferase</keyword>
<evidence type="ECO:0000256" key="3">
    <source>
        <dbReference type="ARBA" id="ARBA00022695"/>
    </source>
</evidence>
<dbReference type="Gene3D" id="3.30.420.390">
    <property type="match status" value="2"/>
</dbReference>
<dbReference type="SUPFAM" id="SSF53098">
    <property type="entry name" value="Ribonuclease H-like"/>
    <property type="match status" value="1"/>
</dbReference>
<dbReference type="Gene3D" id="1.10.150.20">
    <property type="entry name" value="5' to 3' exonuclease, C-terminal subdomain"/>
    <property type="match status" value="1"/>
</dbReference>
<dbReference type="GO" id="GO:0003887">
    <property type="term" value="F:DNA-directed DNA polymerase activity"/>
    <property type="evidence" value="ECO:0007669"/>
    <property type="project" value="UniProtKB-KW"/>
</dbReference>
<feature type="region of interest" description="Disordered" evidence="6">
    <location>
        <begin position="1188"/>
        <end position="1226"/>
    </location>
</feature>
<keyword evidence="4" id="KW-0239">DNA-directed DNA polymerase</keyword>
<protein>
    <recommendedName>
        <fullName evidence="1">DNA-directed DNA polymerase</fullName>
        <ecNumber evidence="1">2.7.7.7</ecNumber>
    </recommendedName>
    <alternativeName>
        <fullName evidence="5">Mitochondrial DNA polymerase catalytic subunit</fullName>
    </alternativeName>
</protein>